<accession>A0AAV5R6G5</accession>
<comment type="caution">
    <text evidence="1">The sequence shown here is derived from an EMBL/GenBank/DDBJ whole genome shotgun (WGS) entry which is preliminary data.</text>
</comment>
<gene>
    <name evidence="1" type="ORF">DAPK24_028090</name>
</gene>
<evidence type="ECO:0000313" key="1">
    <source>
        <dbReference type="EMBL" id="GMM46234.1"/>
    </source>
</evidence>
<dbReference type="AlphaFoldDB" id="A0AAV5R6G5"/>
<sequence length="505" mass="58041">MDEDIIPTRVQKETLATLLKKIFSKSKSAHLLRYDSGSNEIKLKIDKLSLGIVCLEAPYILLPNYDLINLVEKGKCCSYCGAVLKIYDKGKMKDDGNKSDREKQTAQDKHERFVNGLDCFTCEVRWCDKQCKNLDFKHNLLCHRPSNKTASHNFTDVDGSEKDTFYFDRWKKVDKMVRSNNWDLVYNTLMCILHIYYDSNLKDGFESLKCFDSDDITLLESFIMRKLTNNESIDLKTVWESFSICFKHFEMEYVQFLKYITIFQLNNYNGSIYLIFSSIKKSKTADPNLKVEYFDGNTTHVYEEFSLRTTETKSIKILSEEVIDDPSVKPIYTNRASGIVDKQIIEISSCDKITNLEELILPDQDYSNPVDVEDDDIAFISDDNSDIDVPKIILPVVKVKQISNKLDVNHIPKIRTASFTSSGASFGEGIIKYNRDQIREMLENISHNLINEESDDENAIDEIHSSTDSESTVSKNIVSLVKNLQVAPNTQRRKSVKFEETVATI</sequence>
<organism evidence="1 2">
    <name type="scientific">Pichia kluyveri</name>
    <name type="common">Yeast</name>
    <dbReference type="NCBI Taxonomy" id="36015"/>
    <lineage>
        <taxon>Eukaryota</taxon>
        <taxon>Fungi</taxon>
        <taxon>Dikarya</taxon>
        <taxon>Ascomycota</taxon>
        <taxon>Saccharomycotina</taxon>
        <taxon>Pichiomycetes</taxon>
        <taxon>Pichiales</taxon>
        <taxon>Pichiaceae</taxon>
        <taxon>Pichia</taxon>
    </lineage>
</organism>
<dbReference type="EMBL" id="BTGB01000003">
    <property type="protein sequence ID" value="GMM46234.1"/>
    <property type="molecule type" value="Genomic_DNA"/>
</dbReference>
<proteinExistence type="predicted"/>
<keyword evidence="2" id="KW-1185">Reference proteome</keyword>
<protein>
    <recommendedName>
        <fullName evidence="3">C2H2-type domain-containing protein</fullName>
    </recommendedName>
</protein>
<evidence type="ECO:0000313" key="2">
    <source>
        <dbReference type="Proteomes" id="UP001378960"/>
    </source>
</evidence>
<evidence type="ECO:0008006" key="3">
    <source>
        <dbReference type="Google" id="ProtNLM"/>
    </source>
</evidence>
<name>A0AAV5R6G5_PICKL</name>
<reference evidence="1 2" key="1">
    <citation type="journal article" date="2023" name="Elife">
        <title>Identification of key yeast species and microbe-microbe interactions impacting larval growth of Drosophila in the wild.</title>
        <authorList>
            <person name="Mure A."/>
            <person name="Sugiura Y."/>
            <person name="Maeda R."/>
            <person name="Honda K."/>
            <person name="Sakurai N."/>
            <person name="Takahashi Y."/>
            <person name="Watada M."/>
            <person name="Katoh T."/>
            <person name="Gotoh A."/>
            <person name="Gotoh Y."/>
            <person name="Taniguchi I."/>
            <person name="Nakamura K."/>
            <person name="Hayashi T."/>
            <person name="Katayama T."/>
            <person name="Uemura T."/>
            <person name="Hattori Y."/>
        </authorList>
    </citation>
    <scope>NUCLEOTIDE SEQUENCE [LARGE SCALE GENOMIC DNA]</scope>
    <source>
        <strain evidence="1 2">PK-24</strain>
    </source>
</reference>
<dbReference type="Proteomes" id="UP001378960">
    <property type="component" value="Unassembled WGS sequence"/>
</dbReference>